<dbReference type="OrthoDB" id="192832at2759"/>
<dbReference type="Gene3D" id="2.60.120.200">
    <property type="match status" value="1"/>
</dbReference>
<name>A0A8H6XWR3_9AGAR</name>
<dbReference type="SUPFAM" id="SSF49899">
    <property type="entry name" value="Concanavalin A-like lectins/glucanases"/>
    <property type="match status" value="1"/>
</dbReference>
<keyword evidence="2" id="KW-1185">Reference proteome</keyword>
<comment type="caution">
    <text evidence="1">The sequence shown here is derived from an EMBL/GenBank/DDBJ whole genome shotgun (WGS) entry which is preliminary data.</text>
</comment>
<dbReference type="InterPro" id="IPR050546">
    <property type="entry name" value="Glycosyl_Hydrlase_16"/>
</dbReference>
<dbReference type="EMBL" id="JACAZI010000012">
    <property type="protein sequence ID" value="KAF7347811.1"/>
    <property type="molecule type" value="Genomic_DNA"/>
</dbReference>
<dbReference type="Proteomes" id="UP000620124">
    <property type="component" value="Unassembled WGS sequence"/>
</dbReference>
<dbReference type="AlphaFoldDB" id="A0A8H6XWR3"/>
<dbReference type="CDD" id="cd02181">
    <property type="entry name" value="GH16_fungal_Lam16A_glucanase"/>
    <property type="match status" value="1"/>
</dbReference>
<organism evidence="1 2">
    <name type="scientific">Mycena venus</name>
    <dbReference type="NCBI Taxonomy" id="2733690"/>
    <lineage>
        <taxon>Eukaryota</taxon>
        <taxon>Fungi</taxon>
        <taxon>Dikarya</taxon>
        <taxon>Basidiomycota</taxon>
        <taxon>Agaricomycotina</taxon>
        <taxon>Agaricomycetes</taxon>
        <taxon>Agaricomycetidae</taxon>
        <taxon>Agaricales</taxon>
        <taxon>Marasmiineae</taxon>
        <taxon>Mycenaceae</taxon>
        <taxon>Mycena</taxon>
    </lineage>
</organism>
<proteinExistence type="predicted"/>
<dbReference type="PANTHER" id="PTHR10963:SF24">
    <property type="entry name" value="GLYCOSIDASE C21B10.07-RELATED"/>
    <property type="match status" value="1"/>
</dbReference>
<dbReference type="GO" id="GO:0009251">
    <property type="term" value="P:glucan catabolic process"/>
    <property type="evidence" value="ECO:0007669"/>
    <property type="project" value="TreeGrafter"/>
</dbReference>
<gene>
    <name evidence="1" type="ORF">MVEN_01538600</name>
</gene>
<evidence type="ECO:0000313" key="2">
    <source>
        <dbReference type="Proteomes" id="UP000620124"/>
    </source>
</evidence>
<reference evidence="1" key="1">
    <citation type="submission" date="2020-05" db="EMBL/GenBank/DDBJ databases">
        <title>Mycena genomes resolve the evolution of fungal bioluminescence.</title>
        <authorList>
            <person name="Tsai I.J."/>
        </authorList>
    </citation>
    <scope>NUCLEOTIDE SEQUENCE</scope>
    <source>
        <strain evidence="1">CCC161011</strain>
    </source>
</reference>
<evidence type="ECO:0000313" key="1">
    <source>
        <dbReference type="EMBL" id="KAF7347811.1"/>
    </source>
</evidence>
<dbReference type="GO" id="GO:0016787">
    <property type="term" value="F:hydrolase activity"/>
    <property type="evidence" value="ECO:0007669"/>
    <property type="project" value="UniProtKB-KW"/>
</dbReference>
<keyword evidence="1" id="KW-0378">Hydrolase</keyword>
<protein>
    <submittedName>
        <fullName evidence="1">Glycoside hydrolase family 16 protein</fullName>
    </submittedName>
</protein>
<dbReference type="Pfam" id="PF26113">
    <property type="entry name" value="GH16_XgeA"/>
    <property type="match status" value="1"/>
</dbReference>
<dbReference type="InterPro" id="IPR013320">
    <property type="entry name" value="ConA-like_dom_sf"/>
</dbReference>
<dbReference type="PANTHER" id="PTHR10963">
    <property type="entry name" value="GLYCOSYL HYDROLASE-RELATED"/>
    <property type="match status" value="1"/>
</dbReference>
<accession>A0A8H6XWR3</accession>
<sequence>MICLALRALFWPQDSNLHDLATNGNGSNFLWLPQDDYSGKTFFDGFHFFTDSDPTNGLVEYVNQTYAFQNGLAYVNDDDRTVGDNTTWLPEGQNRSSVRISSIAQYNTGLFILDLNRAPWGCGMLACTERPPCSSHCSRWTVGGGQWPYEGVHDNEHNQVTWHTGPGCFLTPESNYTGSLVYGGNGSPNLDCDGNLPSNPGCGIIEWSKASYGPFFDAQGGGVFAMKWDETGIAVYSFYRSAIPKDITSGSPDPANWGVPVASLAPDACDPLTFFVNHSIIFDITFCGDWAGNSYATSGCPGSCTTRLMDPSNFVNASWSINSLKVYKKESITGKVSSAVGLQAPLRWVSSLGILVLYVAW</sequence>